<feature type="transmembrane region" description="Helical" evidence="2">
    <location>
        <begin position="12"/>
        <end position="33"/>
    </location>
</feature>
<keyword evidence="1" id="KW-0175">Coiled coil</keyword>
<gene>
    <name evidence="4" type="ORF">LCGC14_1580970</name>
</gene>
<dbReference type="InterPro" id="IPR000163">
    <property type="entry name" value="Prohibitin"/>
</dbReference>
<accession>A0A0F9J302</accession>
<dbReference type="EMBL" id="LAZR01012443">
    <property type="protein sequence ID" value="KKM26814.1"/>
    <property type="molecule type" value="Genomic_DNA"/>
</dbReference>
<sequence length="319" mass="36362">MVKVVEKSKKLIIIWVLIFIAFIIFLATAKPFIIVGAGERAVIFNRLTGIEQRQLSPGLNILVPFIQKPVLYDVRNQTYTMSGISTEGEYPGDDSIQALTSDGQPVGIELSVVYRLDDTNVWRLHEEIGPNYVEKILRPSIRETVRTVVSRYSVIELFSSNWIDIARTRGFDPEDKPEDGELVGRELVQMDIEITLKNKLKDKYLVVDTVLLRNVKFSEEYRQAIERKQIAQQEAERMKYVIEKAEKEKEEKIIIAEGDKQAAIIRAEGEARAIMLKGDSLKQNPSVINYEYVQKISPNVRAIITDGKSIMSIGDIFKE</sequence>
<dbReference type="PANTHER" id="PTHR23222:SF0">
    <property type="entry name" value="PROHIBITIN 1"/>
    <property type="match status" value="1"/>
</dbReference>
<organism evidence="4">
    <name type="scientific">marine sediment metagenome</name>
    <dbReference type="NCBI Taxonomy" id="412755"/>
    <lineage>
        <taxon>unclassified sequences</taxon>
        <taxon>metagenomes</taxon>
        <taxon>ecological metagenomes</taxon>
    </lineage>
</organism>
<protein>
    <recommendedName>
        <fullName evidence="3">Band 7 domain-containing protein</fullName>
    </recommendedName>
</protein>
<evidence type="ECO:0000256" key="2">
    <source>
        <dbReference type="SAM" id="Phobius"/>
    </source>
</evidence>
<dbReference type="SUPFAM" id="SSF117892">
    <property type="entry name" value="Band 7/SPFH domain"/>
    <property type="match status" value="1"/>
</dbReference>
<dbReference type="GO" id="GO:0016020">
    <property type="term" value="C:membrane"/>
    <property type="evidence" value="ECO:0007669"/>
    <property type="project" value="InterPro"/>
</dbReference>
<dbReference type="SMART" id="SM00244">
    <property type="entry name" value="PHB"/>
    <property type="match status" value="1"/>
</dbReference>
<dbReference type="InterPro" id="IPR001107">
    <property type="entry name" value="Band_7"/>
</dbReference>
<feature type="domain" description="Band 7" evidence="3">
    <location>
        <begin position="30"/>
        <end position="229"/>
    </location>
</feature>
<proteinExistence type="predicted"/>
<reference evidence="4" key="1">
    <citation type="journal article" date="2015" name="Nature">
        <title>Complex archaea that bridge the gap between prokaryotes and eukaryotes.</title>
        <authorList>
            <person name="Spang A."/>
            <person name="Saw J.H."/>
            <person name="Jorgensen S.L."/>
            <person name="Zaremba-Niedzwiedzka K."/>
            <person name="Martijn J."/>
            <person name="Lind A.E."/>
            <person name="van Eijk R."/>
            <person name="Schleper C."/>
            <person name="Guy L."/>
            <person name="Ettema T.J."/>
        </authorList>
    </citation>
    <scope>NUCLEOTIDE SEQUENCE</scope>
</reference>
<evidence type="ECO:0000313" key="4">
    <source>
        <dbReference type="EMBL" id="KKM26814.1"/>
    </source>
</evidence>
<keyword evidence="2" id="KW-0812">Transmembrane</keyword>
<dbReference type="InterPro" id="IPR036013">
    <property type="entry name" value="Band_7/SPFH_dom_sf"/>
</dbReference>
<comment type="caution">
    <text evidence="4">The sequence shown here is derived from an EMBL/GenBank/DDBJ whole genome shotgun (WGS) entry which is preliminary data.</text>
</comment>
<feature type="coiled-coil region" evidence="1">
    <location>
        <begin position="214"/>
        <end position="250"/>
    </location>
</feature>
<dbReference type="AlphaFoldDB" id="A0A0F9J302"/>
<keyword evidence="2" id="KW-0472">Membrane</keyword>
<dbReference type="PANTHER" id="PTHR23222">
    <property type="entry name" value="PROHIBITIN"/>
    <property type="match status" value="1"/>
</dbReference>
<keyword evidence="2" id="KW-1133">Transmembrane helix</keyword>
<name>A0A0F9J302_9ZZZZ</name>
<evidence type="ECO:0000256" key="1">
    <source>
        <dbReference type="SAM" id="Coils"/>
    </source>
</evidence>
<dbReference type="Gene3D" id="3.30.479.30">
    <property type="entry name" value="Band 7 domain"/>
    <property type="match status" value="1"/>
</dbReference>
<evidence type="ECO:0000259" key="3">
    <source>
        <dbReference type="SMART" id="SM00244"/>
    </source>
</evidence>
<dbReference type="Pfam" id="PF01145">
    <property type="entry name" value="Band_7"/>
    <property type="match status" value="1"/>
</dbReference>
<dbReference type="CDD" id="cd03401">
    <property type="entry name" value="SPFH_prohibitin"/>
    <property type="match status" value="1"/>
</dbReference>